<proteinExistence type="predicted"/>
<organism evidence="2 3">
    <name type="scientific">Haemaphysalis longicornis</name>
    <name type="common">Bush tick</name>
    <dbReference type="NCBI Taxonomy" id="44386"/>
    <lineage>
        <taxon>Eukaryota</taxon>
        <taxon>Metazoa</taxon>
        <taxon>Ecdysozoa</taxon>
        <taxon>Arthropoda</taxon>
        <taxon>Chelicerata</taxon>
        <taxon>Arachnida</taxon>
        <taxon>Acari</taxon>
        <taxon>Parasitiformes</taxon>
        <taxon>Ixodida</taxon>
        <taxon>Ixodoidea</taxon>
        <taxon>Ixodidae</taxon>
        <taxon>Haemaphysalinae</taxon>
        <taxon>Haemaphysalis</taxon>
    </lineage>
</organism>
<evidence type="ECO:0000256" key="1">
    <source>
        <dbReference type="SAM" id="Phobius"/>
    </source>
</evidence>
<reference evidence="2 3" key="1">
    <citation type="journal article" date="2020" name="Cell">
        <title>Large-Scale Comparative Analyses of Tick Genomes Elucidate Their Genetic Diversity and Vector Capacities.</title>
        <authorList>
            <consortium name="Tick Genome and Microbiome Consortium (TIGMIC)"/>
            <person name="Jia N."/>
            <person name="Wang J."/>
            <person name="Shi W."/>
            <person name="Du L."/>
            <person name="Sun Y."/>
            <person name="Zhan W."/>
            <person name="Jiang J.F."/>
            <person name="Wang Q."/>
            <person name="Zhang B."/>
            <person name="Ji P."/>
            <person name="Bell-Sakyi L."/>
            <person name="Cui X.M."/>
            <person name="Yuan T.T."/>
            <person name="Jiang B.G."/>
            <person name="Yang W.F."/>
            <person name="Lam T.T."/>
            <person name="Chang Q.C."/>
            <person name="Ding S.J."/>
            <person name="Wang X.J."/>
            <person name="Zhu J.G."/>
            <person name="Ruan X.D."/>
            <person name="Zhao L."/>
            <person name="Wei J.T."/>
            <person name="Ye R.Z."/>
            <person name="Que T.C."/>
            <person name="Du C.H."/>
            <person name="Zhou Y.H."/>
            <person name="Cheng J.X."/>
            <person name="Dai P.F."/>
            <person name="Guo W.B."/>
            <person name="Han X.H."/>
            <person name="Huang E.J."/>
            <person name="Li L.F."/>
            <person name="Wei W."/>
            <person name="Gao Y.C."/>
            <person name="Liu J.Z."/>
            <person name="Shao H.Z."/>
            <person name="Wang X."/>
            <person name="Wang C.C."/>
            <person name="Yang T.C."/>
            <person name="Huo Q.B."/>
            <person name="Li W."/>
            <person name="Chen H.Y."/>
            <person name="Chen S.E."/>
            <person name="Zhou L.G."/>
            <person name="Ni X.B."/>
            <person name="Tian J.H."/>
            <person name="Sheng Y."/>
            <person name="Liu T."/>
            <person name="Pan Y.S."/>
            <person name="Xia L.Y."/>
            <person name="Li J."/>
            <person name="Zhao F."/>
            <person name="Cao W.C."/>
        </authorList>
    </citation>
    <scope>NUCLEOTIDE SEQUENCE [LARGE SCALE GENOMIC DNA]</scope>
    <source>
        <strain evidence="2">HaeL-2018</strain>
    </source>
</reference>
<evidence type="ECO:0000313" key="2">
    <source>
        <dbReference type="EMBL" id="KAH9365507.1"/>
    </source>
</evidence>
<feature type="transmembrane region" description="Helical" evidence="1">
    <location>
        <begin position="12"/>
        <end position="30"/>
    </location>
</feature>
<dbReference type="EMBL" id="JABSTR010000003">
    <property type="protein sequence ID" value="KAH9365507.1"/>
    <property type="molecule type" value="Genomic_DNA"/>
</dbReference>
<protein>
    <submittedName>
        <fullName evidence="2">Uncharacterized protein</fullName>
    </submittedName>
</protein>
<dbReference type="Proteomes" id="UP000821853">
    <property type="component" value="Unassembled WGS sequence"/>
</dbReference>
<dbReference type="VEuPathDB" id="VectorBase:HLOH_047824"/>
<evidence type="ECO:0000313" key="3">
    <source>
        <dbReference type="Proteomes" id="UP000821853"/>
    </source>
</evidence>
<sequence>MVSSRGRSPVTIVLGSFAALLVLGLVLHHFQSTLLRQHFPKQLCWHAAKKKAIEVVVAVKTSPNNYATREAIRSSMASPAVRAVLPWQVVFYMGFSEDVRNVSSIYFGLKAFLKVP</sequence>
<keyword evidence="1" id="KW-0812">Transmembrane</keyword>
<keyword evidence="1" id="KW-0472">Membrane</keyword>
<dbReference type="AlphaFoldDB" id="A0A9J6FRU7"/>
<gene>
    <name evidence="2" type="ORF">HPB48_016285</name>
</gene>
<accession>A0A9J6FRU7</accession>
<keyword evidence="3" id="KW-1185">Reference proteome</keyword>
<comment type="caution">
    <text evidence="2">The sequence shown here is derived from an EMBL/GenBank/DDBJ whole genome shotgun (WGS) entry which is preliminary data.</text>
</comment>
<name>A0A9J6FRU7_HAELO</name>
<keyword evidence="1" id="KW-1133">Transmembrane helix</keyword>